<keyword evidence="1" id="KW-0732">Signal</keyword>
<evidence type="ECO:0000259" key="2">
    <source>
        <dbReference type="Pfam" id="PF05299"/>
    </source>
</evidence>
<accession>A0ABT9FAH7</accession>
<reference evidence="4" key="1">
    <citation type="submission" date="2023-07" db="EMBL/GenBank/DDBJ databases">
        <title>Genome content predicts the carbon catabolic preferences of heterotrophic bacteria.</title>
        <authorList>
            <person name="Gralka M."/>
        </authorList>
    </citation>
    <scope>NUCLEOTIDE SEQUENCE</scope>
    <source>
        <strain evidence="4">4G09</strain>
    </source>
</reference>
<dbReference type="Gene3D" id="1.10.390.10">
    <property type="entry name" value="Neutral Protease Domain 2"/>
    <property type="match status" value="1"/>
</dbReference>
<feature type="signal peptide" evidence="1">
    <location>
        <begin position="1"/>
        <end position="19"/>
    </location>
</feature>
<dbReference type="Pfam" id="PF05299">
    <property type="entry name" value="Peptidase_M61"/>
    <property type="match status" value="1"/>
</dbReference>
<organism evidence="4 5">
    <name type="scientific">Pseudoalteromonas marina</name>
    <dbReference type="NCBI Taxonomy" id="267375"/>
    <lineage>
        <taxon>Bacteria</taxon>
        <taxon>Pseudomonadati</taxon>
        <taxon>Pseudomonadota</taxon>
        <taxon>Gammaproteobacteria</taxon>
        <taxon>Alteromonadales</taxon>
        <taxon>Pseudoalteromonadaceae</taxon>
        <taxon>Pseudoalteromonas</taxon>
    </lineage>
</organism>
<dbReference type="InterPro" id="IPR024191">
    <property type="entry name" value="Peptidase_M61"/>
</dbReference>
<feature type="domain" description="Peptidase M61 N-terminal" evidence="3">
    <location>
        <begin position="22"/>
        <end position="186"/>
    </location>
</feature>
<evidence type="ECO:0000313" key="4">
    <source>
        <dbReference type="EMBL" id="MDP2563684.1"/>
    </source>
</evidence>
<dbReference type="SUPFAM" id="SSF55486">
    <property type="entry name" value="Metalloproteases ('zincins'), catalytic domain"/>
    <property type="match status" value="1"/>
</dbReference>
<feature type="chain" id="PRO_5046118899" evidence="1">
    <location>
        <begin position="20"/>
        <end position="593"/>
    </location>
</feature>
<sequence length="593" mass="67024">MKKLLVLSICAALSASAFADVNYSLSIEQPQHHLGDVRVQFPKSAQAHLDIKLPSWRTGRYEILNLANGVRYFNPTDKEGNPLKWEKIDHSTWRVHIDTPTEISVGYQVYANELGKRARHIDDSHAFIDASGFFMFSESFRQEPVTVNLDVPKQWRSVSGMDNLDSTHSFKAANYDVLVDSPIETGINQLHSFNVDGREYELVIWGEGNYDVELMLRDLKNLVTTGNVIWDSYPYERYVFMVHATSGAGGATEHLNSTIIQRPRDRFGSREDYLGFISTAAHEFIHTWNVKAYRPNGLVPYDYTNMNYSRLLWIAEGSTSYFEDHLLVRSGIETTDEFFKGLTKTINRHLQTPGREVQSASETSFDKWINQGGDHGRNYSTNIYSEGSLLSMVLDIDLLEKTAGKVSYRDVHKALYNNHKLPAGFDEKDVLSILQNLTGLDYSDWWEGHVDSPANIDFDELLNKVGLIFERPKGAEAIASIDAVAKNTGQLLTLTHVQRGGSAWKAGLTTNDKIVAINKLHVNKDLKSSLETFKPGDKVVIDFIRRDALQSLTLVLTEKFDKPKKVTANLQASEKQKALFKAWMGVEHPNDTK</sequence>
<gene>
    <name evidence="4" type="ORF">Q8W34_03525</name>
</gene>
<dbReference type="InterPro" id="IPR040756">
    <property type="entry name" value="Peptidase_M61_N"/>
</dbReference>
<evidence type="ECO:0000256" key="1">
    <source>
        <dbReference type="SAM" id="SignalP"/>
    </source>
</evidence>
<dbReference type="InterPro" id="IPR007963">
    <property type="entry name" value="Peptidase_M61_catalytic"/>
</dbReference>
<proteinExistence type="predicted"/>
<dbReference type="EMBL" id="JAUYVT010000002">
    <property type="protein sequence ID" value="MDP2563684.1"/>
    <property type="molecule type" value="Genomic_DNA"/>
</dbReference>
<name>A0ABT9FAH7_9GAMM</name>
<comment type="caution">
    <text evidence="4">The sequence shown here is derived from an EMBL/GenBank/DDBJ whole genome shotgun (WGS) entry which is preliminary data.</text>
</comment>
<dbReference type="Gene3D" id="2.30.42.10">
    <property type="match status" value="1"/>
</dbReference>
<dbReference type="Gene3D" id="2.60.40.3650">
    <property type="match status" value="1"/>
</dbReference>
<evidence type="ECO:0000259" key="3">
    <source>
        <dbReference type="Pfam" id="PF17899"/>
    </source>
</evidence>
<dbReference type="PIRSF" id="PIRSF016493">
    <property type="entry name" value="Glycyl_aminpptds"/>
    <property type="match status" value="1"/>
</dbReference>
<dbReference type="Pfam" id="PF17899">
    <property type="entry name" value="Peptidase_M61_N"/>
    <property type="match status" value="1"/>
</dbReference>
<keyword evidence="5" id="KW-1185">Reference proteome</keyword>
<dbReference type="Proteomes" id="UP001177212">
    <property type="component" value="Unassembled WGS sequence"/>
</dbReference>
<evidence type="ECO:0000313" key="5">
    <source>
        <dbReference type="Proteomes" id="UP001177212"/>
    </source>
</evidence>
<feature type="domain" description="Peptidase M61 catalytic" evidence="2">
    <location>
        <begin position="276"/>
        <end position="390"/>
    </location>
</feature>
<dbReference type="InterPro" id="IPR036034">
    <property type="entry name" value="PDZ_sf"/>
</dbReference>
<dbReference type="SUPFAM" id="SSF50156">
    <property type="entry name" value="PDZ domain-like"/>
    <property type="match status" value="1"/>
</dbReference>
<dbReference type="InterPro" id="IPR027268">
    <property type="entry name" value="Peptidase_M4/M1_CTD_sf"/>
</dbReference>
<dbReference type="RefSeq" id="WP_305471200.1">
    <property type="nucleotide sequence ID" value="NZ_JAUYVT010000002.1"/>
</dbReference>
<protein>
    <submittedName>
        <fullName evidence="4">PDZ domain-containing protein</fullName>
    </submittedName>
</protein>